<comment type="caution">
    <text evidence="3">The sequence shown here is derived from an EMBL/GenBank/DDBJ whole genome shotgun (WGS) entry which is preliminary data.</text>
</comment>
<dbReference type="GeneID" id="75219537"/>
<protein>
    <submittedName>
        <fullName evidence="3">Uncharacterized protein</fullName>
    </submittedName>
</protein>
<accession>A0A432NP31</accession>
<dbReference type="Proteomes" id="UP000219972">
    <property type="component" value="Unassembled WGS sequence"/>
</dbReference>
<feature type="chain" id="PRO_5019496534" evidence="1">
    <location>
        <begin position="21"/>
        <end position="246"/>
    </location>
</feature>
<keyword evidence="1" id="KW-0732">Signal</keyword>
<evidence type="ECO:0000313" key="5">
    <source>
        <dbReference type="Proteomes" id="UP000273611"/>
    </source>
</evidence>
<dbReference type="RefSeq" id="WP_063474328.1">
    <property type="nucleotide sequence ID" value="NZ_BMFI01000005.1"/>
</dbReference>
<gene>
    <name evidence="2" type="ORF">CO662_11265</name>
    <name evidence="3" type="ORF">EEQ99_13710</name>
</gene>
<sequence length="246" mass="26174">MKRTIKTSTILAALISLAGASESPAPFDRPIKVDVVALPKDELNPDAKPKITCSRYPAFMVKEVDLGEVGAEKLALLAADAPCERADERERVIEDDIAGYLMGVSGGFVFFRAADGWNGGLPFVVYDAATGERLLDDSFEGDNFAAIRSGKGELTLDFRRVYTASCSLYLDGAACAKAIAADTGLPLKQLPDCASAYKAEIKRSPGHAGEIEKLPSVIVYPVEVAYVAGDTLRRPLDGPASCQTPS</sequence>
<evidence type="ECO:0000313" key="2">
    <source>
        <dbReference type="EMBL" id="PDS52190.1"/>
    </source>
</evidence>
<evidence type="ECO:0000313" key="3">
    <source>
        <dbReference type="EMBL" id="RUM01430.1"/>
    </source>
</evidence>
<organism evidence="3 5">
    <name type="scientific">Rhizobium anhuiense</name>
    <dbReference type="NCBI Taxonomy" id="1184720"/>
    <lineage>
        <taxon>Bacteria</taxon>
        <taxon>Pseudomonadati</taxon>
        <taxon>Pseudomonadota</taxon>
        <taxon>Alphaproteobacteria</taxon>
        <taxon>Hyphomicrobiales</taxon>
        <taxon>Rhizobiaceae</taxon>
        <taxon>Rhizobium/Agrobacterium group</taxon>
        <taxon>Rhizobium</taxon>
    </lineage>
</organism>
<dbReference type="EMBL" id="RIBW01000005">
    <property type="protein sequence ID" value="RUM01430.1"/>
    <property type="molecule type" value="Genomic_DNA"/>
</dbReference>
<feature type="signal peptide" evidence="1">
    <location>
        <begin position="1"/>
        <end position="20"/>
    </location>
</feature>
<dbReference type="Proteomes" id="UP000273611">
    <property type="component" value="Unassembled WGS sequence"/>
</dbReference>
<dbReference type="AlphaFoldDB" id="A0A432NP31"/>
<reference evidence="3 5" key="1">
    <citation type="journal article" date="2015" name="Int. J. Syst. Evol. Microbiol.">
        <title>Rhizobium anhuiense sp. nov., isolated from effective nodules of Vicia faba and Pisum sativum.</title>
        <authorList>
            <person name="Zhang Y.J."/>
            <person name="Zheng W.T."/>
            <person name="Everall I."/>
            <person name="Young J.P."/>
            <person name="Zhang X.X."/>
            <person name="Tian C.F."/>
            <person name="Sui X.H."/>
            <person name="Wang E.T."/>
            <person name="Chen W.X."/>
        </authorList>
    </citation>
    <scope>NUCLEOTIDE SEQUENCE [LARGE SCALE GENOMIC DNA]</scope>
    <source>
        <strain evidence="3 5">CCBAU 23252</strain>
    </source>
</reference>
<proteinExistence type="predicted"/>
<reference evidence="3" key="3">
    <citation type="submission" date="2018-11" db="EMBL/GenBank/DDBJ databases">
        <authorList>
            <person name="Huo Y."/>
        </authorList>
    </citation>
    <scope>NUCLEOTIDE SEQUENCE</scope>
    <source>
        <strain evidence="3">CCBAU 23252</strain>
    </source>
</reference>
<evidence type="ECO:0000256" key="1">
    <source>
        <dbReference type="SAM" id="SignalP"/>
    </source>
</evidence>
<reference evidence="2 4" key="2">
    <citation type="submission" date="2017-09" db="EMBL/GenBank/DDBJ databases">
        <title>Comparative genomics of rhizobia isolated from Phaseolus vulgaris in China.</title>
        <authorList>
            <person name="Tong W."/>
        </authorList>
    </citation>
    <scope>NUCLEOTIDE SEQUENCE [LARGE SCALE GENOMIC DNA]</scope>
    <source>
        <strain evidence="2 4">Y27</strain>
    </source>
</reference>
<evidence type="ECO:0000313" key="4">
    <source>
        <dbReference type="Proteomes" id="UP000219972"/>
    </source>
</evidence>
<dbReference type="EMBL" id="NWSL01000005">
    <property type="protein sequence ID" value="PDS52190.1"/>
    <property type="molecule type" value="Genomic_DNA"/>
</dbReference>
<name>A0A432NP31_9HYPH</name>
<keyword evidence="4" id="KW-1185">Reference proteome</keyword>